<dbReference type="Proteomes" id="UP001163324">
    <property type="component" value="Chromosome 2"/>
</dbReference>
<dbReference type="EMBL" id="CM047941">
    <property type="protein sequence ID" value="KAI9902812.1"/>
    <property type="molecule type" value="Genomic_DNA"/>
</dbReference>
<keyword evidence="2" id="KW-1185">Reference proteome</keyword>
<organism evidence="1 2">
    <name type="scientific">Trichothecium roseum</name>
    <dbReference type="NCBI Taxonomy" id="47278"/>
    <lineage>
        <taxon>Eukaryota</taxon>
        <taxon>Fungi</taxon>
        <taxon>Dikarya</taxon>
        <taxon>Ascomycota</taxon>
        <taxon>Pezizomycotina</taxon>
        <taxon>Sordariomycetes</taxon>
        <taxon>Hypocreomycetidae</taxon>
        <taxon>Hypocreales</taxon>
        <taxon>Hypocreales incertae sedis</taxon>
        <taxon>Trichothecium</taxon>
    </lineage>
</organism>
<reference evidence="1" key="1">
    <citation type="submission" date="2022-10" db="EMBL/GenBank/DDBJ databases">
        <title>Complete Genome of Trichothecium roseum strain YXFP-22015, a Plant Pathogen Isolated from Citrus.</title>
        <authorList>
            <person name="Wang Y."/>
            <person name="Zhu L."/>
        </authorList>
    </citation>
    <scope>NUCLEOTIDE SEQUENCE</scope>
    <source>
        <strain evidence="1">YXFP-22015</strain>
    </source>
</reference>
<gene>
    <name evidence="1" type="ORF">N3K66_002164</name>
</gene>
<proteinExistence type="predicted"/>
<accession>A0ACC0VA99</accession>
<protein>
    <submittedName>
        <fullName evidence="1">Uncharacterized protein</fullName>
    </submittedName>
</protein>
<name>A0ACC0VA99_9HYPO</name>
<evidence type="ECO:0000313" key="2">
    <source>
        <dbReference type="Proteomes" id="UP001163324"/>
    </source>
</evidence>
<sequence>MTGTSKEPGRAYNVFIDGTPEERVQAWLSLDKTDDGKHFRAGDWMAQLMPHISLHSSSSSLPHPSLTLNYTCQPDHCNRMQNLHGGCAATLFDWATTLPLALVNKPGFWQYLGVSRTLNVTYLRPVPSGCEVLIECEVVQLGKRMCTIKGVMKRKQDGAIMAVCEHGKFNIDPEPKV</sequence>
<evidence type="ECO:0000313" key="1">
    <source>
        <dbReference type="EMBL" id="KAI9902812.1"/>
    </source>
</evidence>
<comment type="caution">
    <text evidence="1">The sequence shown here is derived from an EMBL/GenBank/DDBJ whole genome shotgun (WGS) entry which is preliminary data.</text>
</comment>